<dbReference type="Gene3D" id="1.25.40.10">
    <property type="entry name" value="Tetratricopeptide repeat domain"/>
    <property type="match status" value="2"/>
</dbReference>
<organism evidence="2 3">
    <name type="scientific">Flagellimonas nanhaiensis</name>
    <dbReference type="NCBI Taxonomy" id="2292706"/>
    <lineage>
        <taxon>Bacteria</taxon>
        <taxon>Pseudomonadati</taxon>
        <taxon>Bacteroidota</taxon>
        <taxon>Flavobacteriia</taxon>
        <taxon>Flavobacteriales</taxon>
        <taxon>Flavobacteriaceae</taxon>
        <taxon>Flagellimonas</taxon>
    </lineage>
</organism>
<evidence type="ECO:0008006" key="4">
    <source>
        <dbReference type="Google" id="ProtNLM"/>
    </source>
</evidence>
<comment type="caution">
    <text evidence="2">The sequence shown here is derived from an EMBL/GenBank/DDBJ whole genome shotgun (WGS) entry which is preliminary data.</text>
</comment>
<dbReference type="RefSeq" id="WP_116184478.1">
    <property type="nucleotide sequence ID" value="NZ_QTJX01000002.1"/>
</dbReference>
<gene>
    <name evidence="2" type="ORF">DX873_10970</name>
</gene>
<feature type="chain" id="PRO_5016621921" description="Tetratricopeptide repeat protein" evidence="1">
    <location>
        <begin position="24"/>
        <end position="307"/>
    </location>
</feature>
<evidence type="ECO:0000256" key="1">
    <source>
        <dbReference type="SAM" id="SignalP"/>
    </source>
</evidence>
<dbReference type="AlphaFoldDB" id="A0A371JQS9"/>
<dbReference type="Proteomes" id="UP000261828">
    <property type="component" value="Unassembled WGS sequence"/>
</dbReference>
<keyword evidence="1" id="KW-0732">Signal</keyword>
<protein>
    <recommendedName>
        <fullName evidence="4">Tetratricopeptide repeat protein</fullName>
    </recommendedName>
</protein>
<reference evidence="2 3" key="1">
    <citation type="submission" date="2018-08" db="EMBL/GenBank/DDBJ databases">
        <title>Muricauda nanhaiensis sp. nov., isolated from seawater of the South China Sea.</title>
        <authorList>
            <person name="Dang Y."/>
        </authorList>
    </citation>
    <scope>NUCLEOTIDE SEQUENCE [LARGE SCALE GENOMIC DNA]</scope>
    <source>
        <strain evidence="2 3">SM1704</strain>
    </source>
</reference>
<sequence>MKKRFLLLGCLALSILVGQSLYAQEEQSAEVFLEEYTDEFQENFFEALKQKGIQNYDRAINLLIKCKQLEPSNSVIDYELGKMYCLDKQYIKGEEYAIEALIAQPTDFWYLESLINVLEKQGKPLESVQASIPYENRKLKENLAVVYFRKKNYDDAKKVLLELGKSKFTDQLTAKINDSIQQKEKKLVVHPTKQDPGIANEDDPVADYSGRIEQMLLESDYEEMKAISKEALDAYPLQPYFYYAYGTALNRTSDATKAITVLESGLDYLLDDGQLANKIYGELSNAYRSIGNATKANEYANKIKQGL</sequence>
<keyword evidence="3" id="KW-1185">Reference proteome</keyword>
<evidence type="ECO:0000313" key="3">
    <source>
        <dbReference type="Proteomes" id="UP000261828"/>
    </source>
</evidence>
<accession>A0A371JQS9</accession>
<dbReference type="EMBL" id="QTJX01000002">
    <property type="protein sequence ID" value="RDY59867.1"/>
    <property type="molecule type" value="Genomic_DNA"/>
</dbReference>
<dbReference type="SUPFAM" id="SSF48452">
    <property type="entry name" value="TPR-like"/>
    <property type="match status" value="1"/>
</dbReference>
<name>A0A371JQS9_9FLAO</name>
<dbReference type="OrthoDB" id="1465784at2"/>
<dbReference type="InterPro" id="IPR011990">
    <property type="entry name" value="TPR-like_helical_dom_sf"/>
</dbReference>
<evidence type="ECO:0000313" key="2">
    <source>
        <dbReference type="EMBL" id="RDY59867.1"/>
    </source>
</evidence>
<feature type="signal peptide" evidence="1">
    <location>
        <begin position="1"/>
        <end position="23"/>
    </location>
</feature>
<proteinExistence type="predicted"/>